<evidence type="ECO:0000313" key="3">
    <source>
        <dbReference type="Proteomes" id="UP001243989"/>
    </source>
</evidence>
<proteinExistence type="predicted"/>
<dbReference type="GeneID" id="85481028"/>
<dbReference type="Proteomes" id="UP001243989">
    <property type="component" value="Unassembled WGS sequence"/>
</dbReference>
<gene>
    <name evidence="2" type="ORF">BDP81DRAFT_69579</name>
</gene>
<feature type="compositionally biased region" description="Basic and acidic residues" evidence="1">
    <location>
        <begin position="119"/>
        <end position="131"/>
    </location>
</feature>
<dbReference type="AlphaFoldDB" id="A0AAJ0EC60"/>
<organism evidence="2 3">
    <name type="scientific">Colletotrichum phormii</name>
    <dbReference type="NCBI Taxonomy" id="359342"/>
    <lineage>
        <taxon>Eukaryota</taxon>
        <taxon>Fungi</taxon>
        <taxon>Dikarya</taxon>
        <taxon>Ascomycota</taxon>
        <taxon>Pezizomycotina</taxon>
        <taxon>Sordariomycetes</taxon>
        <taxon>Hypocreomycetidae</taxon>
        <taxon>Glomerellales</taxon>
        <taxon>Glomerellaceae</taxon>
        <taxon>Colletotrichum</taxon>
        <taxon>Colletotrichum acutatum species complex</taxon>
    </lineage>
</organism>
<evidence type="ECO:0000256" key="1">
    <source>
        <dbReference type="SAM" id="MobiDB-lite"/>
    </source>
</evidence>
<comment type="caution">
    <text evidence="2">The sequence shown here is derived from an EMBL/GenBank/DDBJ whole genome shotgun (WGS) entry which is preliminary data.</text>
</comment>
<evidence type="ECO:0000313" key="2">
    <source>
        <dbReference type="EMBL" id="KAK1633669.1"/>
    </source>
</evidence>
<dbReference type="RefSeq" id="XP_060442276.1">
    <property type="nucleotide sequence ID" value="XM_060596166.1"/>
</dbReference>
<sequence length="164" mass="18547">MRSASLATGLVVYRSLQPENTISGTGYSYSYSYHCLSDRLHKVKAIAHRGNGTAALLLCKFPLCRTWTTHATKSLRRLLVKARPLRSLSRPLLAPLPPPQVRRQLSTEGSRKPLFSSMEAERQEASREEREHPLCRNERALAFCLRFLLAPVNRHANGWVAHCL</sequence>
<name>A0AAJ0EC60_9PEZI</name>
<keyword evidence="3" id="KW-1185">Reference proteome</keyword>
<dbReference type="EMBL" id="JAHMHQ010000017">
    <property type="protein sequence ID" value="KAK1633669.1"/>
    <property type="molecule type" value="Genomic_DNA"/>
</dbReference>
<accession>A0AAJ0EC60</accession>
<reference evidence="2" key="1">
    <citation type="submission" date="2021-06" db="EMBL/GenBank/DDBJ databases">
        <title>Comparative genomics, transcriptomics and evolutionary studies reveal genomic signatures of adaptation to plant cell wall in hemibiotrophic fungi.</title>
        <authorList>
            <consortium name="DOE Joint Genome Institute"/>
            <person name="Baroncelli R."/>
            <person name="Diaz J.F."/>
            <person name="Benocci T."/>
            <person name="Peng M."/>
            <person name="Battaglia E."/>
            <person name="Haridas S."/>
            <person name="Andreopoulos W."/>
            <person name="Labutti K."/>
            <person name="Pangilinan J."/>
            <person name="Floch G.L."/>
            <person name="Makela M.R."/>
            <person name="Henrissat B."/>
            <person name="Grigoriev I.V."/>
            <person name="Crouch J.A."/>
            <person name="De Vries R.P."/>
            <person name="Sukno S.A."/>
            <person name="Thon M.R."/>
        </authorList>
    </citation>
    <scope>NUCLEOTIDE SEQUENCE</scope>
    <source>
        <strain evidence="2">CBS 102054</strain>
    </source>
</reference>
<feature type="region of interest" description="Disordered" evidence="1">
    <location>
        <begin position="91"/>
        <end position="131"/>
    </location>
</feature>
<protein>
    <submittedName>
        <fullName evidence="2">Uncharacterized protein</fullName>
    </submittedName>
</protein>